<dbReference type="Proteomes" id="UP000027265">
    <property type="component" value="Unassembled WGS sequence"/>
</dbReference>
<evidence type="ECO:0000313" key="1">
    <source>
        <dbReference type="EMBL" id="KDQ49567.1"/>
    </source>
</evidence>
<protein>
    <submittedName>
        <fullName evidence="1">Uncharacterized protein</fullName>
    </submittedName>
</protein>
<sequence>MSNDECLTRSCGVADKRDTLKFELQISRHCYRILRTTHTRGNIPNYHPMHNMFLLADQFIDGIDGSPDRNGMGAQ</sequence>
<dbReference type="AlphaFoldDB" id="A0A067PEW8"/>
<reference evidence="2" key="1">
    <citation type="journal article" date="2014" name="Proc. Natl. Acad. Sci. U.S.A.">
        <title>Extensive sampling of basidiomycete genomes demonstrates inadequacy of the white-rot/brown-rot paradigm for wood decay fungi.</title>
        <authorList>
            <person name="Riley R."/>
            <person name="Salamov A.A."/>
            <person name="Brown D.W."/>
            <person name="Nagy L.G."/>
            <person name="Floudas D."/>
            <person name="Held B.W."/>
            <person name="Levasseur A."/>
            <person name="Lombard V."/>
            <person name="Morin E."/>
            <person name="Otillar R."/>
            <person name="Lindquist E.A."/>
            <person name="Sun H."/>
            <person name="LaButti K.M."/>
            <person name="Schmutz J."/>
            <person name="Jabbour D."/>
            <person name="Luo H."/>
            <person name="Baker S.E."/>
            <person name="Pisabarro A.G."/>
            <person name="Walton J.D."/>
            <person name="Blanchette R.A."/>
            <person name="Henrissat B."/>
            <person name="Martin F."/>
            <person name="Cullen D."/>
            <person name="Hibbett D.S."/>
            <person name="Grigoriev I.V."/>
        </authorList>
    </citation>
    <scope>NUCLEOTIDE SEQUENCE [LARGE SCALE GENOMIC DNA]</scope>
    <source>
        <strain evidence="2">MUCL 33604</strain>
    </source>
</reference>
<dbReference type="HOGENOM" id="CLU_2671411_0_0_1"/>
<name>A0A067PEW8_9AGAM</name>
<dbReference type="EMBL" id="KL197780">
    <property type="protein sequence ID" value="KDQ49567.1"/>
    <property type="molecule type" value="Genomic_DNA"/>
</dbReference>
<gene>
    <name evidence="1" type="ORF">JAAARDRAFT_639352</name>
</gene>
<organism evidence="1 2">
    <name type="scientific">Jaapia argillacea MUCL 33604</name>
    <dbReference type="NCBI Taxonomy" id="933084"/>
    <lineage>
        <taxon>Eukaryota</taxon>
        <taxon>Fungi</taxon>
        <taxon>Dikarya</taxon>
        <taxon>Basidiomycota</taxon>
        <taxon>Agaricomycotina</taxon>
        <taxon>Agaricomycetes</taxon>
        <taxon>Agaricomycetidae</taxon>
        <taxon>Jaapiales</taxon>
        <taxon>Jaapiaceae</taxon>
        <taxon>Jaapia</taxon>
    </lineage>
</organism>
<proteinExistence type="predicted"/>
<keyword evidence="2" id="KW-1185">Reference proteome</keyword>
<dbReference type="InParanoid" id="A0A067PEW8"/>
<evidence type="ECO:0000313" key="2">
    <source>
        <dbReference type="Proteomes" id="UP000027265"/>
    </source>
</evidence>
<accession>A0A067PEW8</accession>